<reference evidence="2" key="1">
    <citation type="submission" date="2020-10" db="EMBL/GenBank/DDBJ databases">
        <authorList>
            <person name="Gilroy R."/>
        </authorList>
    </citation>
    <scope>NUCLEOTIDE SEQUENCE</scope>
    <source>
        <strain evidence="2">CHK195-15760</strain>
    </source>
</reference>
<proteinExistence type="predicted"/>
<gene>
    <name evidence="2" type="ORF">IAB70_04555</name>
</gene>
<dbReference type="Pfam" id="PF18975">
    <property type="entry name" value="DUF5711"/>
    <property type="match status" value="1"/>
</dbReference>
<dbReference type="AlphaFoldDB" id="A0A9D1M1I2"/>
<dbReference type="InterPro" id="IPR043765">
    <property type="entry name" value="DUF5711"/>
</dbReference>
<evidence type="ECO:0000256" key="1">
    <source>
        <dbReference type="SAM" id="Phobius"/>
    </source>
</evidence>
<comment type="caution">
    <text evidence="2">The sequence shown here is derived from an EMBL/GenBank/DDBJ whole genome shotgun (WGS) entry which is preliminary data.</text>
</comment>
<accession>A0A9D1M1I2</accession>
<protein>
    <submittedName>
        <fullName evidence="2">Uncharacterized protein</fullName>
    </submittedName>
</protein>
<dbReference type="Proteomes" id="UP000824093">
    <property type="component" value="Unassembled WGS sequence"/>
</dbReference>
<sequence>MKLLNFSQEEPKKKHLSKKKIVIVCLIILFLLLLIASIFGYIYHNDFRNFVDVYILQKNVSVDNVPSIQINYEDNDHIFGYDKYIAVLNKNTLSAYSSSGKKEFELDIAIGNPISDSNNRFLALAESGGQKIYLISGQNLLWQTDVEGQISKISVNKNGYITVIISGTRYKTVIATYDPSGTLLFSTFLSYTSAADTDISNDNKYLAIAEVDTQGTLIQSNIKLISIEKAKTETDKNNAIEYIYPANSGELVTDIKYQDNNKLVCMYDNSIHMIQDKTDTKILDISNKKDIVSDINLKNHTILITEKSSGLFADVELQITDINSQKVNTYTMTGVPKSVETKEQVIALNLGLEVHFVDCNGWVLKKYESNQEVKDIVLGSSIAGIIYKDKIELINL</sequence>
<keyword evidence="1" id="KW-1133">Transmembrane helix</keyword>
<dbReference type="EMBL" id="DVNH01000029">
    <property type="protein sequence ID" value="HIU51873.1"/>
    <property type="molecule type" value="Genomic_DNA"/>
</dbReference>
<keyword evidence="1" id="KW-0812">Transmembrane</keyword>
<feature type="transmembrane region" description="Helical" evidence="1">
    <location>
        <begin position="21"/>
        <end position="43"/>
    </location>
</feature>
<reference evidence="2" key="2">
    <citation type="journal article" date="2021" name="PeerJ">
        <title>Extensive microbial diversity within the chicken gut microbiome revealed by metagenomics and culture.</title>
        <authorList>
            <person name="Gilroy R."/>
            <person name="Ravi A."/>
            <person name="Getino M."/>
            <person name="Pursley I."/>
            <person name="Horton D.L."/>
            <person name="Alikhan N.F."/>
            <person name="Baker D."/>
            <person name="Gharbi K."/>
            <person name="Hall N."/>
            <person name="Watson M."/>
            <person name="Adriaenssens E.M."/>
            <person name="Foster-Nyarko E."/>
            <person name="Jarju S."/>
            <person name="Secka A."/>
            <person name="Antonio M."/>
            <person name="Oren A."/>
            <person name="Chaudhuri R.R."/>
            <person name="La Ragione R."/>
            <person name="Hildebrand F."/>
            <person name="Pallen M.J."/>
        </authorList>
    </citation>
    <scope>NUCLEOTIDE SEQUENCE</scope>
    <source>
        <strain evidence="2">CHK195-15760</strain>
    </source>
</reference>
<keyword evidence="1" id="KW-0472">Membrane</keyword>
<evidence type="ECO:0000313" key="2">
    <source>
        <dbReference type="EMBL" id="HIU51873.1"/>
    </source>
</evidence>
<dbReference type="SUPFAM" id="SSF50969">
    <property type="entry name" value="YVTN repeat-like/Quinoprotein amine dehydrogenase"/>
    <property type="match status" value="1"/>
</dbReference>
<name>A0A9D1M1I2_9FIRM</name>
<organism evidence="2 3">
    <name type="scientific">Candidatus Merdicola faecigallinarum</name>
    <dbReference type="NCBI Taxonomy" id="2840862"/>
    <lineage>
        <taxon>Bacteria</taxon>
        <taxon>Bacillati</taxon>
        <taxon>Bacillota</taxon>
        <taxon>Clostridia</taxon>
        <taxon>Candidatus Merdicola</taxon>
    </lineage>
</organism>
<dbReference type="InterPro" id="IPR011044">
    <property type="entry name" value="Quino_amine_DH_bsu"/>
</dbReference>
<evidence type="ECO:0000313" key="3">
    <source>
        <dbReference type="Proteomes" id="UP000824093"/>
    </source>
</evidence>